<evidence type="ECO:0000313" key="2">
    <source>
        <dbReference type="EMBL" id="QFP93697.1"/>
    </source>
</evidence>
<evidence type="ECO:0000313" key="3">
    <source>
        <dbReference type="Proteomes" id="UP000326262"/>
    </source>
</evidence>
<keyword evidence="1" id="KW-1133">Transmembrane helix</keyword>
<organism evidence="2 3">
    <name type="scientific">Ralstonia phage P-PSG-11</name>
    <dbReference type="NCBI Taxonomy" id="2652430"/>
    <lineage>
        <taxon>Viruses</taxon>
        <taxon>Duplodnaviria</taxon>
        <taxon>Heunggongvirae</taxon>
        <taxon>Uroviricota</taxon>
        <taxon>Caudoviricetes</taxon>
        <taxon>Autographivirales</taxon>
        <taxon>Gyeongsanvirus</taxon>
        <taxon>Gyeongsanvirus PPSG11</taxon>
    </lineage>
</organism>
<dbReference type="EMBL" id="MN270889">
    <property type="protein sequence ID" value="QFP93697.1"/>
    <property type="molecule type" value="Genomic_DNA"/>
</dbReference>
<reference evidence="2 3" key="1">
    <citation type="submission" date="2019-08" db="EMBL/GenBank/DDBJ databases">
        <title>Six bacteriophages against potato bacterial diseases.</title>
        <authorList>
            <person name="Zhang X."/>
            <person name="Kering K."/>
        </authorList>
    </citation>
    <scope>NUCLEOTIDE SEQUENCE [LARGE SCALE GENOMIC DNA]</scope>
</reference>
<feature type="transmembrane region" description="Helical" evidence="1">
    <location>
        <begin position="15"/>
        <end position="33"/>
    </location>
</feature>
<name>A0A5P8D3S6_9CAUD</name>
<keyword evidence="1" id="KW-0812">Transmembrane</keyword>
<evidence type="ECO:0000256" key="1">
    <source>
        <dbReference type="SAM" id="Phobius"/>
    </source>
</evidence>
<sequence length="36" mass="4008">MSFWKTDMGVIWHELIYALGALVVAGVVILIFIEGD</sequence>
<protein>
    <submittedName>
        <fullName evidence="2">Uncharacterized protein</fullName>
    </submittedName>
</protein>
<proteinExistence type="predicted"/>
<keyword evidence="1" id="KW-0472">Membrane</keyword>
<keyword evidence="3" id="KW-1185">Reference proteome</keyword>
<dbReference type="Proteomes" id="UP000326262">
    <property type="component" value="Segment"/>
</dbReference>
<accession>A0A5P8D3S6</accession>